<evidence type="ECO:0000256" key="3">
    <source>
        <dbReference type="ARBA" id="ARBA00022840"/>
    </source>
</evidence>
<dbReference type="EMBL" id="VSSQ01013234">
    <property type="protein sequence ID" value="MPM51040.1"/>
    <property type="molecule type" value="Genomic_DNA"/>
</dbReference>
<dbReference type="GO" id="GO:0015808">
    <property type="term" value="P:L-alanine transport"/>
    <property type="evidence" value="ECO:0007669"/>
    <property type="project" value="TreeGrafter"/>
</dbReference>
<keyword evidence="3" id="KW-0067">ATP-binding</keyword>
<feature type="domain" description="Branched-chain amino acid ATP-binding cassette transporter C-terminal" evidence="5">
    <location>
        <begin position="134"/>
        <end position="157"/>
    </location>
</feature>
<dbReference type="GO" id="GO:0005524">
    <property type="term" value="F:ATP binding"/>
    <property type="evidence" value="ECO:0007669"/>
    <property type="project" value="UniProtKB-KW"/>
</dbReference>
<sequence length="157" mass="17202">MDNVKIAMSQNMHYSVAAGMLRLPSYWKEEKAADDKARELLRIFGMEHLADNLAGNLPYGQQRKLEIARALATGPKMLLLDEPAAGMNPTETQTLMETIAQIRKTFSIAILLIEHDMSLVMGICEHIVCIDYGKIIAAGTPAEIAGNSKVIAAYLGE</sequence>
<evidence type="ECO:0000313" key="6">
    <source>
        <dbReference type="EMBL" id="MPM51040.1"/>
    </source>
</evidence>
<protein>
    <recommendedName>
        <fullName evidence="7">Lipopolysaccharide export system ATP-binding protein LptB</fullName>
    </recommendedName>
</protein>
<dbReference type="PANTHER" id="PTHR45772">
    <property type="entry name" value="CONSERVED COMPONENT OF ABC TRANSPORTER FOR NATURAL AMINO ACIDS-RELATED"/>
    <property type="match status" value="1"/>
</dbReference>
<feature type="domain" description="ABC transporter" evidence="4">
    <location>
        <begin position="29"/>
        <end position="84"/>
    </location>
</feature>
<proteinExistence type="predicted"/>
<evidence type="ECO:0000256" key="2">
    <source>
        <dbReference type="ARBA" id="ARBA00022741"/>
    </source>
</evidence>
<dbReference type="InterPro" id="IPR003439">
    <property type="entry name" value="ABC_transporter-like_ATP-bd"/>
</dbReference>
<dbReference type="GO" id="GO:1903806">
    <property type="term" value="P:L-isoleucine import across plasma membrane"/>
    <property type="evidence" value="ECO:0007669"/>
    <property type="project" value="TreeGrafter"/>
</dbReference>
<dbReference type="InterPro" id="IPR032823">
    <property type="entry name" value="BCA_ABC_TP_C"/>
</dbReference>
<reference evidence="6" key="1">
    <citation type="submission" date="2019-08" db="EMBL/GenBank/DDBJ databases">
        <authorList>
            <person name="Kucharzyk K."/>
            <person name="Murdoch R.W."/>
            <person name="Higgins S."/>
            <person name="Loffler F."/>
        </authorList>
    </citation>
    <scope>NUCLEOTIDE SEQUENCE</scope>
</reference>
<dbReference type="GO" id="GO:1903805">
    <property type="term" value="P:L-valine import across plasma membrane"/>
    <property type="evidence" value="ECO:0007669"/>
    <property type="project" value="TreeGrafter"/>
</dbReference>
<keyword evidence="2" id="KW-0547">Nucleotide-binding</keyword>
<name>A0A645AD04_9ZZZZ</name>
<dbReference type="GO" id="GO:0015188">
    <property type="term" value="F:L-isoleucine transmembrane transporter activity"/>
    <property type="evidence" value="ECO:0007669"/>
    <property type="project" value="TreeGrafter"/>
</dbReference>
<evidence type="ECO:0008006" key="7">
    <source>
        <dbReference type="Google" id="ProtNLM"/>
    </source>
</evidence>
<accession>A0A645AD04</accession>
<gene>
    <name evidence="6" type="ORF">SDC9_97786</name>
</gene>
<dbReference type="GO" id="GO:0015192">
    <property type="term" value="F:L-phenylalanine transmembrane transporter activity"/>
    <property type="evidence" value="ECO:0007669"/>
    <property type="project" value="TreeGrafter"/>
</dbReference>
<keyword evidence="1" id="KW-0813">Transport</keyword>
<dbReference type="InterPro" id="IPR027417">
    <property type="entry name" value="P-loop_NTPase"/>
</dbReference>
<dbReference type="GO" id="GO:0005304">
    <property type="term" value="F:L-valine transmembrane transporter activity"/>
    <property type="evidence" value="ECO:0007669"/>
    <property type="project" value="TreeGrafter"/>
</dbReference>
<organism evidence="6">
    <name type="scientific">bioreactor metagenome</name>
    <dbReference type="NCBI Taxonomy" id="1076179"/>
    <lineage>
        <taxon>unclassified sequences</taxon>
        <taxon>metagenomes</taxon>
        <taxon>ecological metagenomes</taxon>
    </lineage>
</organism>
<evidence type="ECO:0000259" key="4">
    <source>
        <dbReference type="Pfam" id="PF00005"/>
    </source>
</evidence>
<evidence type="ECO:0000259" key="5">
    <source>
        <dbReference type="Pfam" id="PF12399"/>
    </source>
</evidence>
<dbReference type="Pfam" id="PF12399">
    <property type="entry name" value="BCA_ABC_TP_C"/>
    <property type="match status" value="1"/>
</dbReference>
<evidence type="ECO:0000256" key="1">
    <source>
        <dbReference type="ARBA" id="ARBA00022448"/>
    </source>
</evidence>
<dbReference type="PANTHER" id="PTHR45772:SF7">
    <property type="entry name" value="AMINO ACID ABC TRANSPORTER ATP-BINDING PROTEIN"/>
    <property type="match status" value="1"/>
</dbReference>
<dbReference type="GO" id="GO:0016887">
    <property type="term" value="F:ATP hydrolysis activity"/>
    <property type="evidence" value="ECO:0007669"/>
    <property type="project" value="InterPro"/>
</dbReference>
<comment type="caution">
    <text evidence="6">The sequence shown here is derived from an EMBL/GenBank/DDBJ whole genome shotgun (WGS) entry which is preliminary data.</text>
</comment>
<dbReference type="GO" id="GO:0005886">
    <property type="term" value="C:plasma membrane"/>
    <property type="evidence" value="ECO:0007669"/>
    <property type="project" value="TreeGrafter"/>
</dbReference>
<dbReference type="Pfam" id="PF00005">
    <property type="entry name" value="ABC_tran"/>
    <property type="match status" value="1"/>
</dbReference>
<dbReference type="Gene3D" id="3.40.50.300">
    <property type="entry name" value="P-loop containing nucleotide triphosphate hydrolases"/>
    <property type="match status" value="1"/>
</dbReference>
<dbReference type="InterPro" id="IPR051120">
    <property type="entry name" value="ABC_AA/LPS_Transport"/>
</dbReference>
<dbReference type="SUPFAM" id="SSF52540">
    <property type="entry name" value="P-loop containing nucleoside triphosphate hydrolases"/>
    <property type="match status" value="1"/>
</dbReference>
<dbReference type="AlphaFoldDB" id="A0A645AD04"/>
<dbReference type="GO" id="GO:0042941">
    <property type="term" value="P:D-alanine transmembrane transport"/>
    <property type="evidence" value="ECO:0007669"/>
    <property type="project" value="TreeGrafter"/>
</dbReference>